<evidence type="ECO:0000256" key="1">
    <source>
        <dbReference type="PIRSR" id="PIRSR601310-1"/>
    </source>
</evidence>
<sequence>MAEETIFSKIIRREIPADIVYQDELVTAFRDISPQAPTHILVVPNILIPTINDAVPGHEAALGRMMVVAAKIAKEEGIAQDGYRLIMNCNQHGGQEVYHIHLHLVGGRPLGPMLAR</sequence>
<dbReference type="InterPro" id="IPR019808">
    <property type="entry name" value="Histidine_triad_CS"/>
</dbReference>
<evidence type="ECO:0000259" key="4">
    <source>
        <dbReference type="PROSITE" id="PS51084"/>
    </source>
</evidence>
<gene>
    <name evidence="5" type="ORF">BG55_16460</name>
</gene>
<dbReference type="PATRIC" id="fig|69222.5.peg.3354"/>
<keyword evidence="6" id="KW-1185">Reference proteome</keyword>
<protein>
    <submittedName>
        <fullName evidence="5">Purine nucleoside phosphoramidase</fullName>
    </submittedName>
</protein>
<dbReference type="PROSITE" id="PS51084">
    <property type="entry name" value="HIT_2"/>
    <property type="match status" value="1"/>
</dbReference>
<dbReference type="GO" id="GO:0003824">
    <property type="term" value="F:catalytic activity"/>
    <property type="evidence" value="ECO:0007669"/>
    <property type="project" value="InterPro"/>
</dbReference>
<dbReference type="SUPFAM" id="SSF54197">
    <property type="entry name" value="HIT-like"/>
    <property type="match status" value="1"/>
</dbReference>
<feature type="active site" description="Tele-AMP-histidine intermediate" evidence="1">
    <location>
        <position position="101"/>
    </location>
</feature>
<dbReference type="STRING" id="69222.BG55_16460"/>
<dbReference type="CDD" id="cd01276">
    <property type="entry name" value="PKCI_related"/>
    <property type="match status" value="1"/>
</dbReference>
<name>A0A014M8Y7_9GAMM</name>
<accession>A0A014M8Y7</accession>
<evidence type="ECO:0000313" key="5">
    <source>
        <dbReference type="EMBL" id="EXU74554.1"/>
    </source>
</evidence>
<dbReference type="Proteomes" id="UP000019918">
    <property type="component" value="Unassembled WGS sequence"/>
</dbReference>
<dbReference type="Pfam" id="PF01230">
    <property type="entry name" value="HIT"/>
    <property type="match status" value="1"/>
</dbReference>
<dbReference type="Gene3D" id="3.30.428.10">
    <property type="entry name" value="HIT-like"/>
    <property type="match status" value="1"/>
</dbReference>
<dbReference type="EMBL" id="JFHN01000057">
    <property type="protein sequence ID" value="EXU74554.1"/>
    <property type="molecule type" value="Genomic_DNA"/>
</dbReference>
<dbReference type="PRINTS" id="PR00332">
    <property type="entry name" value="HISTRIAD"/>
</dbReference>
<dbReference type="OrthoDB" id="9784774at2"/>
<proteinExistence type="predicted"/>
<dbReference type="InterPro" id="IPR011146">
    <property type="entry name" value="HIT-like"/>
</dbReference>
<dbReference type="RefSeq" id="WP_034939309.1">
    <property type="nucleotide sequence ID" value="NZ_JFHN01000057.1"/>
</dbReference>
<evidence type="ECO:0000256" key="2">
    <source>
        <dbReference type="PIRSR" id="PIRSR601310-3"/>
    </source>
</evidence>
<evidence type="ECO:0000313" key="6">
    <source>
        <dbReference type="Proteomes" id="UP000019918"/>
    </source>
</evidence>
<dbReference type="PROSITE" id="PS00892">
    <property type="entry name" value="HIT_1"/>
    <property type="match status" value="1"/>
</dbReference>
<comment type="caution">
    <text evidence="5">The sequence shown here is derived from an EMBL/GenBank/DDBJ whole genome shotgun (WGS) entry which is preliminary data.</text>
</comment>
<organism evidence="5 6">
    <name type="scientific">Erwinia mallotivora</name>
    <dbReference type="NCBI Taxonomy" id="69222"/>
    <lineage>
        <taxon>Bacteria</taxon>
        <taxon>Pseudomonadati</taxon>
        <taxon>Pseudomonadota</taxon>
        <taxon>Gammaproteobacteria</taxon>
        <taxon>Enterobacterales</taxon>
        <taxon>Erwiniaceae</taxon>
        <taxon>Erwinia</taxon>
    </lineage>
</organism>
<feature type="short sequence motif" description="Histidine triad motif" evidence="2 3">
    <location>
        <begin position="99"/>
        <end position="103"/>
    </location>
</feature>
<dbReference type="InterPro" id="IPR036265">
    <property type="entry name" value="HIT-like_sf"/>
</dbReference>
<reference evidence="5 6" key="1">
    <citation type="submission" date="2014-02" db="EMBL/GenBank/DDBJ databases">
        <title>Draft genome of Erwinia mallotivora strain BT-MARDI, a papaya dieback pathogen.</title>
        <authorList>
            <person name="Redzuan R."/>
            <person name="Abu Bakar N."/>
            <person name="Badrun R."/>
            <person name="Mohd Raih M.F."/>
            <person name="Rozano L."/>
            <person name="Mat Amin N."/>
        </authorList>
    </citation>
    <scope>NUCLEOTIDE SEQUENCE [LARGE SCALE GENOMIC DNA]</scope>
    <source>
        <strain evidence="5 6">BT-MARDI</strain>
    </source>
</reference>
<dbReference type="NCBIfam" id="NF007965">
    <property type="entry name" value="PRK10687.1"/>
    <property type="match status" value="1"/>
</dbReference>
<dbReference type="InterPro" id="IPR001310">
    <property type="entry name" value="Histidine_triad_HIT"/>
</dbReference>
<feature type="domain" description="HIT" evidence="4">
    <location>
        <begin position="6"/>
        <end position="115"/>
    </location>
</feature>
<dbReference type="PANTHER" id="PTHR23089">
    <property type="entry name" value="HISTIDINE TRIAD HIT PROTEIN"/>
    <property type="match status" value="1"/>
</dbReference>
<evidence type="ECO:0000256" key="3">
    <source>
        <dbReference type="PROSITE-ProRule" id="PRU00464"/>
    </source>
</evidence>
<dbReference type="AlphaFoldDB" id="A0A014M8Y7"/>